<name>A0ABS5A8W3_9PSEU</name>
<evidence type="ECO:0000313" key="1">
    <source>
        <dbReference type="EMBL" id="MBP2472727.1"/>
    </source>
</evidence>
<proteinExistence type="predicted"/>
<dbReference type="EMBL" id="JAGIOO010000001">
    <property type="protein sequence ID" value="MBP2472727.1"/>
    <property type="molecule type" value="Genomic_DNA"/>
</dbReference>
<comment type="caution">
    <text evidence="1">The sequence shown here is derived from an EMBL/GenBank/DDBJ whole genome shotgun (WGS) entry which is preliminary data.</text>
</comment>
<organism evidence="1 2">
    <name type="scientific">Crossiella equi</name>
    <dbReference type="NCBI Taxonomy" id="130796"/>
    <lineage>
        <taxon>Bacteria</taxon>
        <taxon>Bacillati</taxon>
        <taxon>Actinomycetota</taxon>
        <taxon>Actinomycetes</taxon>
        <taxon>Pseudonocardiales</taxon>
        <taxon>Pseudonocardiaceae</taxon>
        <taxon>Crossiella</taxon>
    </lineage>
</organism>
<dbReference type="InterPro" id="IPR023346">
    <property type="entry name" value="Lysozyme-like_dom_sf"/>
</dbReference>
<protein>
    <submittedName>
        <fullName evidence="1">Uncharacterized protein</fullName>
    </submittedName>
</protein>
<keyword evidence="2" id="KW-1185">Reference proteome</keyword>
<accession>A0ABS5A8W3</accession>
<dbReference type="Gene3D" id="1.10.530.10">
    <property type="match status" value="1"/>
</dbReference>
<dbReference type="SUPFAM" id="SSF53955">
    <property type="entry name" value="Lysozyme-like"/>
    <property type="match status" value="1"/>
</dbReference>
<dbReference type="Proteomes" id="UP001519363">
    <property type="component" value="Unassembled WGS sequence"/>
</dbReference>
<evidence type="ECO:0000313" key="2">
    <source>
        <dbReference type="Proteomes" id="UP001519363"/>
    </source>
</evidence>
<reference evidence="1 2" key="1">
    <citation type="submission" date="2021-03" db="EMBL/GenBank/DDBJ databases">
        <title>Sequencing the genomes of 1000 actinobacteria strains.</title>
        <authorList>
            <person name="Klenk H.-P."/>
        </authorList>
    </citation>
    <scope>NUCLEOTIDE SEQUENCE [LARGE SCALE GENOMIC DNA]</scope>
    <source>
        <strain evidence="1 2">DSM 44580</strain>
    </source>
</reference>
<dbReference type="RefSeq" id="WP_086786925.1">
    <property type="nucleotide sequence ID" value="NZ_JAGIOO010000001.1"/>
</dbReference>
<sequence>MSEPVISPVLHAVRVRAAALPGGTVTWRTWHCLLWWCGLGEGRDAFRARWLRENRVVLAVAAQASDLPPEVLAGVAWQEVGEKPMLLDDLAGWLRRLLPRRLLPRRVSGPPDYTSYGPMAIQVRRGAESLGYDPAALTRAQRRAIVAALKDTRQAIFVAARHLADLREQAGFAGELTQAQGAELTARYNGGPYWRGRQAQGYAARYVDSLPCVRAGLDQAA</sequence>
<gene>
    <name evidence="1" type="ORF">JOF53_001599</name>
</gene>